<dbReference type="EMBL" id="CP024785">
    <property type="protein sequence ID" value="AUB35849.1"/>
    <property type="molecule type" value="Genomic_DNA"/>
</dbReference>
<accession>A0A2K8SK85</accession>
<sequence length="38" mass="4369">MQHDEFIGQVQNRARANTVRLRNFLVEAGSQGQIRINT</sequence>
<dbReference type="AlphaFoldDB" id="A0A2K8SK85"/>
<proteinExistence type="predicted"/>
<gene>
    <name evidence="1" type="ORF">COO91_01742</name>
</gene>
<protein>
    <submittedName>
        <fullName evidence="1">Uncharacterized protein</fullName>
    </submittedName>
</protein>
<organism evidence="1 2">
    <name type="scientific">Nostoc flagelliforme CCNUN1</name>
    <dbReference type="NCBI Taxonomy" id="2038116"/>
    <lineage>
        <taxon>Bacteria</taxon>
        <taxon>Bacillati</taxon>
        <taxon>Cyanobacteriota</taxon>
        <taxon>Cyanophyceae</taxon>
        <taxon>Nostocales</taxon>
        <taxon>Nostocaceae</taxon>
        <taxon>Nostoc</taxon>
    </lineage>
</organism>
<dbReference type="Proteomes" id="UP000232003">
    <property type="component" value="Chromosome"/>
</dbReference>
<dbReference type="KEGG" id="nfl:COO91_01742"/>
<evidence type="ECO:0000313" key="2">
    <source>
        <dbReference type="Proteomes" id="UP000232003"/>
    </source>
</evidence>
<evidence type="ECO:0000313" key="1">
    <source>
        <dbReference type="EMBL" id="AUB35849.1"/>
    </source>
</evidence>
<name>A0A2K8SK85_9NOSO</name>
<reference evidence="1 2" key="1">
    <citation type="submission" date="2017-11" db="EMBL/GenBank/DDBJ databases">
        <title>Complete genome of a free-living desiccation-tolerant cyanobacterium and its photosynthetic adaptation to extreme terrestrial habitat.</title>
        <authorList>
            <person name="Shang J."/>
        </authorList>
    </citation>
    <scope>NUCLEOTIDE SEQUENCE [LARGE SCALE GENOMIC DNA]</scope>
    <source>
        <strain evidence="1 2">CCNUN1</strain>
    </source>
</reference>
<keyword evidence="2" id="KW-1185">Reference proteome</keyword>